<name>A0AAN4ZGP5_9BILA</name>
<dbReference type="EMBL" id="BTRK01000002">
    <property type="protein sequence ID" value="GMR39119.1"/>
    <property type="molecule type" value="Genomic_DNA"/>
</dbReference>
<evidence type="ECO:0000313" key="2">
    <source>
        <dbReference type="Proteomes" id="UP001328107"/>
    </source>
</evidence>
<gene>
    <name evidence="1" type="ORF">PMAYCL1PPCAC_09314</name>
</gene>
<reference evidence="2" key="1">
    <citation type="submission" date="2022-10" db="EMBL/GenBank/DDBJ databases">
        <title>Genome assembly of Pristionchus species.</title>
        <authorList>
            <person name="Yoshida K."/>
            <person name="Sommer R.J."/>
        </authorList>
    </citation>
    <scope>NUCLEOTIDE SEQUENCE [LARGE SCALE GENOMIC DNA]</scope>
    <source>
        <strain evidence="2">RS5460</strain>
    </source>
</reference>
<proteinExistence type="predicted"/>
<protein>
    <submittedName>
        <fullName evidence="1">Uncharacterized protein</fullName>
    </submittedName>
</protein>
<comment type="caution">
    <text evidence="1">The sequence shown here is derived from an EMBL/GenBank/DDBJ whole genome shotgun (WGS) entry which is preliminary data.</text>
</comment>
<keyword evidence="2" id="KW-1185">Reference proteome</keyword>
<organism evidence="1 2">
    <name type="scientific">Pristionchus mayeri</name>
    <dbReference type="NCBI Taxonomy" id="1317129"/>
    <lineage>
        <taxon>Eukaryota</taxon>
        <taxon>Metazoa</taxon>
        <taxon>Ecdysozoa</taxon>
        <taxon>Nematoda</taxon>
        <taxon>Chromadorea</taxon>
        <taxon>Rhabditida</taxon>
        <taxon>Rhabditina</taxon>
        <taxon>Diplogasteromorpha</taxon>
        <taxon>Diplogasteroidea</taxon>
        <taxon>Neodiplogasteridae</taxon>
        <taxon>Pristionchus</taxon>
    </lineage>
</organism>
<sequence>MIYFNNVKPFGLSIIHDGNHINADLQLLNEEMNCSFRGTSENYAYFSSVRDKIIRFFKATFFRDKINFEKLQEISTSECLVFTRQPYYYIEKSVLEWYIFNYDEQIAEKGGDKFDLAVDNYSKFDRYLHRGVLYLIRCAPIAKITNINNKVATVEGPLLHYKAISVFTPPVSFDLHSEFRRECVNYTRYTYPTL</sequence>
<evidence type="ECO:0000313" key="1">
    <source>
        <dbReference type="EMBL" id="GMR39119.1"/>
    </source>
</evidence>
<dbReference type="AlphaFoldDB" id="A0AAN4ZGP5"/>
<accession>A0AAN4ZGP5</accession>
<dbReference type="Proteomes" id="UP001328107">
    <property type="component" value="Unassembled WGS sequence"/>
</dbReference>